<feature type="region of interest" description="Disordered" evidence="1">
    <location>
        <begin position="288"/>
        <end position="308"/>
    </location>
</feature>
<dbReference type="OrthoDB" id="199041at2759"/>
<dbReference type="AlphaFoldDB" id="A0A9P1NBN8"/>
<feature type="compositionally biased region" description="Low complexity" evidence="1">
    <location>
        <begin position="288"/>
        <end position="301"/>
    </location>
</feature>
<reference evidence="2" key="1">
    <citation type="submission" date="2022-11" db="EMBL/GenBank/DDBJ databases">
        <authorList>
            <person name="Kikuchi T."/>
        </authorList>
    </citation>
    <scope>NUCLEOTIDE SEQUENCE</scope>
    <source>
        <strain evidence="2">PS1010</strain>
    </source>
</reference>
<dbReference type="InterPro" id="IPR007884">
    <property type="entry name" value="METL9"/>
</dbReference>
<accession>A0A9P1NBN8</accession>
<keyword evidence="3" id="KW-1185">Reference proteome</keyword>
<gene>
    <name evidence="2" type="ORF">CAMP_LOCUS18214</name>
</gene>
<proteinExistence type="predicted"/>
<dbReference type="CDD" id="cd02440">
    <property type="entry name" value="AdoMet_MTases"/>
    <property type="match status" value="1"/>
</dbReference>
<dbReference type="PANTHER" id="PTHR12890">
    <property type="entry name" value="DREV PROTEIN"/>
    <property type="match status" value="1"/>
</dbReference>
<sequence length="308" mass="35684">MSYNLERVHGLNPTNWYQPENELTDLARQLFFKSNPDETTQHFLDKSAELSDNYFWQTIRNLGVMFLSSIYSKTDINGITGFGNMFLFSENQMAKLLDIDRSNWSPVGKKVLDLGAGNGDITRHLEAFYSDIYATELSSRMRKRLSSKGYKVLDALTWDQTDIQFDLITAFNLLDRHYSPQKLLNDLWRVSSRSKCRVIISLVLPVNHYVEFNPNGKSTRPDQFLKVQGKTYADHVHYMITNEFEPAKFRVVKWTRLPYLCEGDMNHSAYYLPDAMFLLEPIIANEETNTTSSTQNTLPTEDINKTEL</sequence>
<dbReference type="GO" id="GO:0106370">
    <property type="term" value="F:protein-L-histidine N-pros-methyltransferase activity"/>
    <property type="evidence" value="ECO:0007669"/>
    <property type="project" value="InterPro"/>
</dbReference>
<dbReference type="Gene3D" id="3.40.50.150">
    <property type="entry name" value="Vaccinia Virus protein VP39"/>
    <property type="match status" value="1"/>
</dbReference>
<evidence type="ECO:0000256" key="1">
    <source>
        <dbReference type="SAM" id="MobiDB-lite"/>
    </source>
</evidence>
<dbReference type="SUPFAM" id="SSF53335">
    <property type="entry name" value="S-adenosyl-L-methionine-dependent methyltransferases"/>
    <property type="match status" value="1"/>
</dbReference>
<evidence type="ECO:0000313" key="3">
    <source>
        <dbReference type="Proteomes" id="UP001152747"/>
    </source>
</evidence>
<name>A0A9P1NBN8_9PELO</name>
<protein>
    <submittedName>
        <fullName evidence="2">Uncharacterized protein</fullName>
    </submittedName>
</protein>
<dbReference type="Proteomes" id="UP001152747">
    <property type="component" value="Unassembled WGS sequence"/>
</dbReference>
<organism evidence="2 3">
    <name type="scientific">Caenorhabditis angaria</name>
    <dbReference type="NCBI Taxonomy" id="860376"/>
    <lineage>
        <taxon>Eukaryota</taxon>
        <taxon>Metazoa</taxon>
        <taxon>Ecdysozoa</taxon>
        <taxon>Nematoda</taxon>
        <taxon>Chromadorea</taxon>
        <taxon>Rhabditida</taxon>
        <taxon>Rhabditina</taxon>
        <taxon>Rhabditomorpha</taxon>
        <taxon>Rhabditoidea</taxon>
        <taxon>Rhabditidae</taxon>
        <taxon>Peloderinae</taxon>
        <taxon>Caenorhabditis</taxon>
    </lineage>
</organism>
<dbReference type="EMBL" id="CANHGI010000006">
    <property type="protein sequence ID" value="CAI5455577.1"/>
    <property type="molecule type" value="Genomic_DNA"/>
</dbReference>
<dbReference type="InterPro" id="IPR029063">
    <property type="entry name" value="SAM-dependent_MTases_sf"/>
</dbReference>
<comment type="caution">
    <text evidence="2">The sequence shown here is derived from an EMBL/GenBank/DDBJ whole genome shotgun (WGS) entry which is preliminary data.</text>
</comment>
<dbReference type="Pfam" id="PF05219">
    <property type="entry name" value="DREV"/>
    <property type="match status" value="1"/>
</dbReference>
<evidence type="ECO:0000313" key="2">
    <source>
        <dbReference type="EMBL" id="CAI5455577.1"/>
    </source>
</evidence>
<dbReference type="PANTHER" id="PTHR12890:SF0">
    <property type="entry name" value="PROTEIN-L-HISTIDINE N-PROS-METHYLTRANSFERASE"/>
    <property type="match status" value="1"/>
</dbReference>